<sequence length="252" mass="28534">MSNLSIFEFESQQVRFVGTAEKPEWVAVDLCKILGIKNVSDTLAKFDEEEKGVVTIDTLGGEQSLLTLTEPGLYRLIFKSRKDVAKRFQRWIFHEVLPSIRKTGSYSLAEKSPSIPALPTAREELETIRLGMDLFVELGGCDDRTKILLKDQVRNILLAEKLQPSLTSSKPEPNQRLEYPVSDRAIALGYRPNNKQLQQIGKQASLLYFDKHGRKPVQREQFVGGTTRMVNVYSEDDVDLLDFAILRVMGDS</sequence>
<protein>
    <submittedName>
        <fullName evidence="2">Prophage antirepressor</fullName>
    </submittedName>
</protein>
<dbReference type="Pfam" id="PF02498">
    <property type="entry name" value="Bro-N"/>
    <property type="match status" value="1"/>
</dbReference>
<dbReference type="Proteomes" id="UP000320055">
    <property type="component" value="Unassembled WGS sequence"/>
</dbReference>
<gene>
    <name evidence="2" type="ORF">H1P_6520006</name>
</gene>
<dbReference type="PANTHER" id="PTHR36180:SF2">
    <property type="entry name" value="BRO FAMILY PROTEIN"/>
    <property type="match status" value="1"/>
</dbReference>
<evidence type="ECO:0000313" key="2">
    <source>
        <dbReference type="EMBL" id="VEP17882.1"/>
    </source>
</evidence>
<proteinExistence type="predicted"/>
<dbReference type="PANTHER" id="PTHR36180">
    <property type="entry name" value="DNA-BINDING PROTEIN-RELATED-RELATED"/>
    <property type="match status" value="1"/>
</dbReference>
<accession>A0A563W2G2</accession>
<dbReference type="InterPro" id="IPR003497">
    <property type="entry name" value="BRO_N_domain"/>
</dbReference>
<dbReference type="RefSeq" id="WP_144876310.1">
    <property type="nucleotide sequence ID" value="NZ_LR214384.1"/>
</dbReference>
<feature type="domain" description="Bro-N" evidence="1">
    <location>
        <begin position="1"/>
        <end position="104"/>
    </location>
</feature>
<dbReference type="OrthoDB" id="9812611at2"/>
<reference evidence="2 3" key="1">
    <citation type="submission" date="2019-01" db="EMBL/GenBank/DDBJ databases">
        <authorList>
            <person name="Brito A."/>
        </authorList>
    </citation>
    <scope>NUCLEOTIDE SEQUENCE [LARGE SCALE GENOMIC DNA]</scope>
    <source>
        <strain evidence="2">1</strain>
    </source>
</reference>
<organism evidence="2 3">
    <name type="scientific">Hyella patelloides LEGE 07179</name>
    <dbReference type="NCBI Taxonomy" id="945734"/>
    <lineage>
        <taxon>Bacteria</taxon>
        <taxon>Bacillati</taxon>
        <taxon>Cyanobacteriota</taxon>
        <taxon>Cyanophyceae</taxon>
        <taxon>Pleurocapsales</taxon>
        <taxon>Hyellaceae</taxon>
        <taxon>Hyella</taxon>
    </lineage>
</organism>
<name>A0A563W2G2_9CYAN</name>
<dbReference type="SMART" id="SM01040">
    <property type="entry name" value="Bro-N"/>
    <property type="match status" value="1"/>
</dbReference>
<dbReference type="EMBL" id="CAACVJ010000615">
    <property type="protein sequence ID" value="VEP17882.1"/>
    <property type="molecule type" value="Genomic_DNA"/>
</dbReference>
<keyword evidence="3" id="KW-1185">Reference proteome</keyword>
<dbReference type="PROSITE" id="PS51750">
    <property type="entry name" value="BRO_N"/>
    <property type="match status" value="1"/>
</dbReference>
<dbReference type="AlphaFoldDB" id="A0A563W2G2"/>
<evidence type="ECO:0000259" key="1">
    <source>
        <dbReference type="PROSITE" id="PS51750"/>
    </source>
</evidence>
<evidence type="ECO:0000313" key="3">
    <source>
        <dbReference type="Proteomes" id="UP000320055"/>
    </source>
</evidence>